<comment type="domain">
    <text evidence="3">Has 4 domains; the Pyr domain which binds the pyrimidine moiety of the thiamine pyrophosphate cofactor, the FAD-binding domain, the PP-binding domain which binds the pyrophosphate portion of thiamine pyrophosphate and the C-terminal membrane binding region. The C-terminus is held closely against the rest of the protein and covers the active site; during activation it unfolds from the rest of the protein and forms an amphipathic helix upon membrane binding, exposing the active site.</text>
</comment>
<gene>
    <name evidence="3 8" type="primary">poxB</name>
    <name evidence="8" type="ORF">FXV83_05485</name>
</gene>
<dbReference type="InterPro" id="IPR047212">
    <property type="entry name" value="TPP_POXB-like"/>
</dbReference>
<dbReference type="PANTHER" id="PTHR42981">
    <property type="entry name" value="PYRUVATE DEHYDROGENASE [UBIQUINONE]"/>
    <property type="match status" value="1"/>
</dbReference>
<comment type="function">
    <text evidence="3">A peripheral cell membrane enzyme that catalyzes the oxidative decarboxylation of pyruvate to form acetate and CO(2). It channels electrons from the cytoplasm to the respiratory chain at the cell membrane via ubiquinone.</text>
</comment>
<dbReference type="InterPro" id="IPR000399">
    <property type="entry name" value="TPP-bd_CS"/>
</dbReference>
<feature type="binding site" evidence="3">
    <location>
        <begin position="467"/>
        <end position="473"/>
    </location>
    <ligand>
        <name>thiamine diphosphate</name>
        <dbReference type="ChEBI" id="CHEBI:58937"/>
    </ligand>
</feature>
<feature type="binding site" evidence="3">
    <location>
        <position position="297"/>
    </location>
    <ligand>
        <name>FAD</name>
        <dbReference type="ChEBI" id="CHEBI:57692"/>
    </ligand>
</feature>
<dbReference type="GO" id="GO:0008289">
    <property type="term" value="F:lipid binding"/>
    <property type="evidence" value="ECO:0007669"/>
    <property type="project" value="UniProtKB-UniRule"/>
</dbReference>
<comment type="catalytic activity">
    <reaction evidence="3">
        <text>a ubiquinone + pyruvate + H2O = a ubiquinol + acetate + CO2</text>
        <dbReference type="Rhea" id="RHEA:27405"/>
        <dbReference type="Rhea" id="RHEA-COMP:9565"/>
        <dbReference type="Rhea" id="RHEA-COMP:9566"/>
        <dbReference type="ChEBI" id="CHEBI:15361"/>
        <dbReference type="ChEBI" id="CHEBI:15377"/>
        <dbReference type="ChEBI" id="CHEBI:16389"/>
        <dbReference type="ChEBI" id="CHEBI:16526"/>
        <dbReference type="ChEBI" id="CHEBI:17976"/>
        <dbReference type="ChEBI" id="CHEBI:30089"/>
        <dbReference type="EC" id="1.2.5.1"/>
    </reaction>
</comment>
<feature type="binding site" evidence="3">
    <location>
        <position position="440"/>
    </location>
    <ligand>
        <name>Mg(2+)</name>
        <dbReference type="ChEBI" id="CHEBI:18420"/>
    </ligand>
</feature>
<keyword evidence="9" id="KW-1185">Reference proteome</keyword>
<feature type="binding site" evidence="3">
    <location>
        <begin position="413"/>
        <end position="415"/>
    </location>
    <ligand>
        <name>thiamine diphosphate</name>
        <dbReference type="ChEBI" id="CHEBI:58937"/>
    </ligand>
</feature>
<dbReference type="Gene3D" id="3.40.50.970">
    <property type="match status" value="2"/>
</dbReference>
<dbReference type="EMBL" id="VSTH01000018">
    <property type="protein sequence ID" value="TYO67432.1"/>
    <property type="molecule type" value="Genomic_DNA"/>
</dbReference>
<sequence>MPTKTVADQFVETLATAGIKRIYGVVGDSLNGLTDAIRRHGKIDWIHVRHEEVAAFAAGADAHLTGELAVCAGSCGPGNLHLINGLFDCHRSHVPVLAIAAHIPSPEIGSGYFQETHPQELFRECSHYCELVSGSHQMPRALETAIREAVGKRGASVLVIPGDVALQVAAVAPPPKRARLLPPVPVVTPAPTDLARLAKLLNDASRVTILCGSGCAGAHDELLALGELLQAPMVHALRGKEHVEWSNPYDVGMTGLIGFSSGYYAMRDCDVLLMLGTDFPYRQFYPEAGGARIAQVDLRPENIGRRASVDVGVVGGVSETLAALLPLLTQKTDAAHLAQAQRHYAKARKGLDELAVGRPGGGLIHPQQVAKAISDQAAEDAVFTCDVGLPTVWAARYLAMNGKRRLLGSFWHGSMANAMAQALGAQAACPGRQVVSLSGDGGFTMLMGDFLTLAQQRLPVKVVVFNNSALGFIELEQKSTGILDFGTELKNPNFAAMAEAVGIRGIRLEDPAEVDDGIAAALAHDGPVLIDAVVNRTELAMPPSITLEMAKGFTLYMIKAVISGRGDEVVDLARSNLWR</sequence>
<feature type="site" description="Moves into active site upon enzyme activation, plays a role in electron transfer" evidence="3">
    <location>
        <position position="472"/>
    </location>
</feature>
<feature type="binding site" evidence="3">
    <location>
        <position position="467"/>
    </location>
    <ligand>
        <name>Mg(2+)</name>
        <dbReference type="ChEBI" id="CHEBI:18420"/>
    </ligand>
</feature>
<dbReference type="InterPro" id="IPR029061">
    <property type="entry name" value="THDP-binding"/>
</dbReference>
<keyword evidence="3 8" id="KW-0830">Ubiquinone</keyword>
<dbReference type="GO" id="GO:0005886">
    <property type="term" value="C:plasma membrane"/>
    <property type="evidence" value="ECO:0007669"/>
    <property type="project" value="UniProtKB-SubCell"/>
</dbReference>
<dbReference type="Pfam" id="PF02776">
    <property type="entry name" value="TPP_enzyme_N"/>
    <property type="match status" value="1"/>
</dbReference>
<dbReference type="FunFam" id="3.40.50.1220:FF:000013">
    <property type="entry name" value="Pyruvate dehydrogenase [ubiquinone]"/>
    <property type="match status" value="1"/>
</dbReference>
<feature type="domain" description="Thiamine pyrophosphate enzyme central" evidence="5">
    <location>
        <begin position="194"/>
        <end position="324"/>
    </location>
</feature>
<keyword evidence="3" id="KW-0472">Membrane</keyword>
<feature type="binding site" evidence="3">
    <location>
        <position position="51"/>
    </location>
    <ligand>
        <name>thiamine diphosphate</name>
        <dbReference type="ChEBI" id="CHEBI:58937"/>
    </ligand>
</feature>
<reference evidence="8 9" key="1">
    <citation type="submission" date="2019-08" db="EMBL/GenBank/DDBJ databases">
        <title>Bradyrhizobium hipponensis sp. nov., a rhizobium isolated from a Lupinus angustifolius root nodule in Tunisia.</title>
        <authorList>
            <person name="Off K."/>
            <person name="Rejili M."/>
            <person name="Mars M."/>
            <person name="Brachmann A."/>
            <person name="Marin M."/>
        </authorList>
    </citation>
    <scope>NUCLEOTIDE SEQUENCE [LARGE SCALE GENOMIC DNA]</scope>
    <source>
        <strain evidence="9">aSej3</strain>
    </source>
</reference>
<dbReference type="Gene3D" id="3.40.50.1220">
    <property type="entry name" value="TPP-binding domain"/>
    <property type="match status" value="1"/>
</dbReference>
<dbReference type="GO" id="GO:0052737">
    <property type="term" value="F:pyruvate dehydrogenase (quinone) activity"/>
    <property type="evidence" value="ECO:0007669"/>
    <property type="project" value="UniProtKB-UniRule"/>
</dbReference>
<accession>A0A5S4YU63</accession>
<dbReference type="SUPFAM" id="SSF52518">
    <property type="entry name" value="Thiamin diphosphate-binding fold (THDP-binding)"/>
    <property type="match status" value="2"/>
</dbReference>
<comment type="caution">
    <text evidence="8">The sequence shown here is derived from an EMBL/GenBank/DDBJ whole genome shotgun (WGS) entry which is preliminary data.</text>
</comment>
<evidence type="ECO:0000256" key="3">
    <source>
        <dbReference type="HAMAP-Rule" id="MF_00850"/>
    </source>
</evidence>
<dbReference type="CDD" id="cd07039">
    <property type="entry name" value="TPP_PYR_POX"/>
    <property type="match status" value="1"/>
</dbReference>
<comment type="subunit">
    <text evidence="3">Homotetramer.</text>
</comment>
<dbReference type="SUPFAM" id="SSF52467">
    <property type="entry name" value="DHS-like NAD/FAD-binding domain"/>
    <property type="match status" value="1"/>
</dbReference>
<comment type="cofactor">
    <cofactor evidence="3">
        <name>FAD</name>
        <dbReference type="ChEBI" id="CHEBI:57692"/>
    </cofactor>
    <text evidence="3">Binds 1 FAD per subunit.</text>
</comment>
<dbReference type="InterPro" id="IPR044261">
    <property type="entry name" value="Pyruvate_dehydrogenase"/>
</dbReference>
<dbReference type="InterPro" id="IPR029035">
    <property type="entry name" value="DHS-like_NAD/FAD-binding_dom"/>
</dbReference>
<evidence type="ECO:0000313" key="9">
    <source>
        <dbReference type="Proteomes" id="UP000324797"/>
    </source>
</evidence>
<dbReference type="InterPro" id="IPR047210">
    <property type="entry name" value="TPP_PYR_POXB-like"/>
</dbReference>
<evidence type="ECO:0000259" key="6">
    <source>
        <dbReference type="Pfam" id="PF02775"/>
    </source>
</evidence>
<proteinExistence type="inferred from homology"/>
<keyword evidence="3" id="KW-0446">Lipid-binding</keyword>
<dbReference type="NCBIfam" id="NF006591">
    <property type="entry name" value="PRK09124.1"/>
    <property type="match status" value="1"/>
</dbReference>
<evidence type="ECO:0000256" key="1">
    <source>
        <dbReference type="ARBA" id="ARBA00007812"/>
    </source>
</evidence>
<feature type="domain" description="Thiamine pyrophosphate enzyme N-terminal TPP-binding" evidence="7">
    <location>
        <begin position="5"/>
        <end position="116"/>
    </location>
</feature>
<dbReference type="InterPro" id="IPR011766">
    <property type="entry name" value="TPP_enzyme_TPP-bd"/>
</dbReference>
<organism evidence="8 9">
    <name type="scientific">Bradyrhizobium hipponense</name>
    <dbReference type="NCBI Taxonomy" id="2605638"/>
    <lineage>
        <taxon>Bacteria</taxon>
        <taxon>Pseudomonadati</taxon>
        <taxon>Pseudomonadota</taxon>
        <taxon>Alphaproteobacteria</taxon>
        <taxon>Hyphomicrobiales</taxon>
        <taxon>Nitrobacteraceae</taxon>
        <taxon>Bradyrhizobium</taxon>
    </lineage>
</organism>
<dbReference type="PANTHER" id="PTHR42981:SF2">
    <property type="entry name" value="PYRUVATE DEHYDROGENASE [UBIQUINONE]"/>
    <property type="match status" value="1"/>
</dbReference>
<evidence type="ECO:0000256" key="2">
    <source>
        <dbReference type="ARBA" id="ARBA00023052"/>
    </source>
</evidence>
<keyword evidence="3 8" id="KW-0560">Oxidoreductase</keyword>
<comment type="similarity">
    <text evidence="1 3 4">Belongs to the TPP enzyme family.</text>
</comment>
<keyword evidence="3" id="KW-1003">Cell membrane</keyword>
<dbReference type="InterPro" id="IPR047211">
    <property type="entry name" value="POXB-like"/>
</dbReference>
<evidence type="ECO:0000256" key="4">
    <source>
        <dbReference type="RuleBase" id="RU362132"/>
    </source>
</evidence>
<evidence type="ECO:0000259" key="5">
    <source>
        <dbReference type="Pfam" id="PF00205"/>
    </source>
</evidence>
<dbReference type="CDD" id="cd02014">
    <property type="entry name" value="TPP_POX"/>
    <property type="match status" value="1"/>
</dbReference>
<dbReference type="InterPro" id="IPR012001">
    <property type="entry name" value="Thiamin_PyroP_enz_TPP-bd_dom"/>
</dbReference>
<comment type="cofactor">
    <cofactor evidence="3">
        <name>Mg(2+)</name>
        <dbReference type="ChEBI" id="CHEBI:18420"/>
    </cofactor>
    <text evidence="3">Binds 1 Mg(2+) ion per subunit.</text>
</comment>
<dbReference type="Pfam" id="PF02775">
    <property type="entry name" value="TPP_enzyme_C"/>
    <property type="match status" value="1"/>
</dbReference>
<keyword evidence="3" id="KW-0547">Nucleotide-binding</keyword>
<comment type="cofactor">
    <cofactor evidence="3">
        <name>thiamine diphosphate</name>
        <dbReference type="ChEBI" id="CHEBI:58937"/>
    </cofactor>
    <text evidence="3">Binds 1 thiamine pyrophosphate per subunit.</text>
</comment>
<dbReference type="AlphaFoldDB" id="A0A5S4YU63"/>
<dbReference type="EC" id="1.2.5.1" evidence="3"/>
<evidence type="ECO:0000313" key="8">
    <source>
        <dbReference type="EMBL" id="TYO67432.1"/>
    </source>
</evidence>
<keyword evidence="2 3" id="KW-0786">Thiamine pyrophosphate</keyword>
<keyword evidence="3" id="KW-0285">Flavoprotein</keyword>
<dbReference type="GO" id="GO:0000287">
    <property type="term" value="F:magnesium ion binding"/>
    <property type="evidence" value="ECO:0007669"/>
    <property type="project" value="UniProtKB-UniRule"/>
</dbReference>
<dbReference type="Pfam" id="PF00205">
    <property type="entry name" value="TPP_enzyme_M"/>
    <property type="match status" value="1"/>
</dbReference>
<keyword evidence="3" id="KW-0274">FAD</keyword>
<feature type="binding site" evidence="3">
    <location>
        <begin position="254"/>
        <end position="257"/>
    </location>
    <ligand>
        <name>FAD</name>
        <dbReference type="ChEBI" id="CHEBI:57692"/>
    </ligand>
</feature>
<name>A0A5S4YU63_9BRAD</name>
<feature type="binding site" evidence="3">
    <location>
        <begin position="277"/>
        <end position="281"/>
    </location>
    <ligand>
        <name>FAD</name>
        <dbReference type="ChEBI" id="CHEBI:57692"/>
    </ligand>
</feature>
<dbReference type="GO" id="GO:0042867">
    <property type="term" value="P:pyruvate catabolic process"/>
    <property type="evidence" value="ECO:0007669"/>
    <property type="project" value="UniProtKB-UniRule"/>
</dbReference>
<feature type="region of interest" description="Membrane-binding domain" evidence="3">
    <location>
        <begin position="538"/>
        <end position="579"/>
    </location>
</feature>
<evidence type="ECO:0000259" key="7">
    <source>
        <dbReference type="Pfam" id="PF02776"/>
    </source>
</evidence>
<dbReference type="GO" id="GO:0050660">
    <property type="term" value="F:flavin adenine dinucleotide binding"/>
    <property type="evidence" value="ECO:0007669"/>
    <property type="project" value="UniProtKB-UniRule"/>
</dbReference>
<dbReference type="RefSeq" id="WP_148738189.1">
    <property type="nucleotide sequence ID" value="NZ_VSTH01000018.1"/>
</dbReference>
<dbReference type="Proteomes" id="UP000324797">
    <property type="component" value="Unassembled WGS sequence"/>
</dbReference>
<keyword evidence="3" id="KW-0460">Magnesium</keyword>
<keyword evidence="3 8" id="KW-0670">Pyruvate</keyword>
<dbReference type="InterPro" id="IPR012000">
    <property type="entry name" value="Thiamin_PyroP_enz_cen_dom"/>
</dbReference>
<comment type="activity regulation">
    <text evidence="3">The C-terminus inhibits activity; it has to move for the enzyme to be active. Activated by lipid-binding, which occurs via the C-terminus.</text>
</comment>
<dbReference type="GO" id="GO:0030976">
    <property type="term" value="F:thiamine pyrophosphate binding"/>
    <property type="evidence" value="ECO:0007669"/>
    <property type="project" value="UniProtKB-UniRule"/>
</dbReference>
<feature type="domain" description="Thiamine pyrophosphate enzyme TPP-binding" evidence="6">
    <location>
        <begin position="386"/>
        <end position="531"/>
    </location>
</feature>
<comment type="caution">
    <text evidence="3">Lacks conserved residue(s) required for the propagation of feature annotation.</text>
</comment>
<protein>
    <recommendedName>
        <fullName evidence="3">Pyruvate dehydrogenase [ubiquinone]</fullName>
        <ecNumber evidence="3">1.2.5.1</ecNumber>
    </recommendedName>
    <alternativeName>
        <fullName evidence="3">Pyruvate oxidase</fullName>
        <shortName evidence="3">POX</shortName>
    </alternativeName>
    <alternativeName>
        <fullName evidence="3">Pyruvate:ubiquinone-8 oxidoreductase</fullName>
    </alternativeName>
</protein>
<dbReference type="HAMAP" id="MF_00850">
    <property type="entry name" value="POX"/>
    <property type="match status" value="1"/>
</dbReference>
<dbReference type="PROSITE" id="PS00187">
    <property type="entry name" value="TPP_ENZYMES"/>
    <property type="match status" value="1"/>
</dbReference>
<dbReference type="GO" id="GO:0048039">
    <property type="term" value="F:ubiquinone binding"/>
    <property type="evidence" value="ECO:0007669"/>
    <property type="project" value="UniProtKB-UniRule"/>
</dbReference>
<keyword evidence="3" id="KW-0479">Metal-binding</keyword>
<comment type="subcellular location">
    <subcellularLocation>
        <location evidence="3">Cell membrane</location>
        <topology evidence="3">Peripheral membrane protein</topology>
        <orientation evidence="3">Cytoplasmic side</orientation>
    </subcellularLocation>
</comment>
<feature type="binding site" evidence="3">
    <location>
        <begin position="440"/>
        <end position="442"/>
    </location>
    <ligand>
        <name>thiamine diphosphate</name>
        <dbReference type="ChEBI" id="CHEBI:58937"/>
    </ligand>
</feature>